<dbReference type="PANTHER" id="PTHR43243:SF24">
    <property type="entry name" value="CATIONIC AMINO ACID TRANSPORT INTEGRAL MEMBRANE PROTEIN ROCE-RELATED"/>
    <property type="match status" value="1"/>
</dbReference>
<feature type="transmembrane region" description="Helical" evidence="5">
    <location>
        <begin position="116"/>
        <end position="145"/>
    </location>
</feature>
<evidence type="ECO:0000313" key="6">
    <source>
        <dbReference type="EMBL" id="NYD24312.1"/>
    </source>
</evidence>
<feature type="transmembrane region" description="Helical" evidence="5">
    <location>
        <begin position="269"/>
        <end position="290"/>
    </location>
</feature>
<dbReference type="Gene3D" id="1.20.1740.10">
    <property type="entry name" value="Amino acid/polyamine transporter I"/>
    <property type="match status" value="1"/>
</dbReference>
<keyword evidence="3 5" id="KW-1133">Transmembrane helix</keyword>
<feature type="transmembrane region" description="Helical" evidence="5">
    <location>
        <begin position="198"/>
        <end position="220"/>
    </location>
</feature>
<feature type="transmembrane region" description="Helical" evidence="5">
    <location>
        <begin position="226"/>
        <end position="248"/>
    </location>
</feature>
<feature type="transmembrane region" description="Helical" evidence="5">
    <location>
        <begin position="315"/>
        <end position="338"/>
    </location>
</feature>
<dbReference type="PANTHER" id="PTHR43243">
    <property type="entry name" value="INNER MEMBRANE TRANSPORTER YGJI-RELATED"/>
    <property type="match status" value="1"/>
</dbReference>
<protein>
    <submittedName>
        <fullName evidence="6">APA family basic amino acid/polyamine antiporter</fullName>
    </submittedName>
</protein>
<reference evidence="6 7" key="1">
    <citation type="submission" date="2020-07" db="EMBL/GenBank/DDBJ databases">
        <title>Sequencing the genomes of 1000 actinobacteria strains.</title>
        <authorList>
            <person name="Klenk H.-P."/>
        </authorList>
    </citation>
    <scope>NUCLEOTIDE SEQUENCE [LARGE SCALE GENOMIC DNA]</scope>
    <source>
        <strain evidence="6 7">DSM 7487</strain>
    </source>
</reference>
<feature type="transmembrane region" description="Helical" evidence="5">
    <location>
        <begin position="366"/>
        <end position="387"/>
    </location>
</feature>
<proteinExistence type="predicted"/>
<dbReference type="PIRSF" id="PIRSF006060">
    <property type="entry name" value="AA_transporter"/>
    <property type="match status" value="1"/>
</dbReference>
<evidence type="ECO:0000256" key="3">
    <source>
        <dbReference type="ARBA" id="ARBA00022989"/>
    </source>
</evidence>
<sequence>MDRTTPRPGLRAQLLRTKPVDQIVSEAGHGTGGPASMRRSLGLWQLTALSIGASLGTGIFVVLGESVPLAGPAVVVSFVLAGFTALLSALSYAEMAGAVPVAGSSYSYVYATVGEFAGWLCGWCLLLEYGVSVAAVAVGWGQYVADVVHAVSGLTLPAWTVQPPGSGGVVNLPAALVVVGAVLLLVRGAQESAAVNAAMVVVKLVVLALFCAVAFTAFRAGNLTPFAPLGAAGATAAASRLFFSYIGFDAASTAGEEARDPRRDLPRAIVLSLVVITAIYCLVALAAVGARRWTWFDGVEVALVDILREVTGQTWVGVVFSAGALVSIASVVLTVLYGQTRILFSMARDGLAPALFGRLDRRGVPVLNTVVVGGAVAVLAALVPLGALADATSIGSLAAFALVNVSVVVLRRTRPDLPRTFRVPLFPLTPLLGAAMCVLLALNLGTGTWIAFGAWTLVGVAVHLGYGRHRSRLAVPAPVPAREPR</sequence>
<dbReference type="GO" id="GO:0016020">
    <property type="term" value="C:membrane"/>
    <property type="evidence" value="ECO:0007669"/>
    <property type="project" value="UniProtKB-SubCell"/>
</dbReference>
<feature type="transmembrane region" description="Helical" evidence="5">
    <location>
        <begin position="43"/>
        <end position="63"/>
    </location>
</feature>
<evidence type="ECO:0000256" key="4">
    <source>
        <dbReference type="ARBA" id="ARBA00023136"/>
    </source>
</evidence>
<feature type="transmembrane region" description="Helical" evidence="5">
    <location>
        <begin position="393"/>
        <end position="411"/>
    </location>
</feature>
<evidence type="ECO:0000256" key="1">
    <source>
        <dbReference type="ARBA" id="ARBA00004141"/>
    </source>
</evidence>
<comment type="caution">
    <text evidence="6">The sequence shown here is derived from an EMBL/GenBank/DDBJ whole genome shotgun (WGS) entry which is preliminary data.</text>
</comment>
<dbReference type="AlphaFoldDB" id="A0A7Y9DPB3"/>
<evidence type="ECO:0000256" key="5">
    <source>
        <dbReference type="SAM" id="Phobius"/>
    </source>
</evidence>
<keyword evidence="7" id="KW-1185">Reference proteome</keyword>
<feature type="transmembrane region" description="Helical" evidence="5">
    <location>
        <begin position="423"/>
        <end position="442"/>
    </location>
</feature>
<comment type="subcellular location">
    <subcellularLocation>
        <location evidence="1">Membrane</location>
        <topology evidence="1">Multi-pass membrane protein</topology>
    </subcellularLocation>
</comment>
<evidence type="ECO:0000256" key="2">
    <source>
        <dbReference type="ARBA" id="ARBA00022692"/>
    </source>
</evidence>
<accession>A0A7Y9DPB3</accession>
<feature type="transmembrane region" description="Helical" evidence="5">
    <location>
        <begin position="448"/>
        <end position="466"/>
    </location>
</feature>
<feature type="transmembrane region" description="Helical" evidence="5">
    <location>
        <begin position="69"/>
        <end position="95"/>
    </location>
</feature>
<organism evidence="6 7">
    <name type="scientific">Kineococcus aurantiacus</name>
    <dbReference type="NCBI Taxonomy" id="37633"/>
    <lineage>
        <taxon>Bacteria</taxon>
        <taxon>Bacillati</taxon>
        <taxon>Actinomycetota</taxon>
        <taxon>Actinomycetes</taxon>
        <taxon>Kineosporiales</taxon>
        <taxon>Kineosporiaceae</taxon>
        <taxon>Kineococcus</taxon>
    </lineage>
</organism>
<dbReference type="EMBL" id="JACCBB010000001">
    <property type="protein sequence ID" value="NYD24312.1"/>
    <property type="molecule type" value="Genomic_DNA"/>
</dbReference>
<gene>
    <name evidence="6" type="ORF">BJ968_003852</name>
</gene>
<dbReference type="Proteomes" id="UP000521922">
    <property type="component" value="Unassembled WGS sequence"/>
</dbReference>
<dbReference type="InterPro" id="IPR002293">
    <property type="entry name" value="AA/rel_permease1"/>
</dbReference>
<evidence type="ECO:0000313" key="7">
    <source>
        <dbReference type="Proteomes" id="UP000521922"/>
    </source>
</evidence>
<keyword evidence="2 5" id="KW-0812">Transmembrane</keyword>
<dbReference type="RefSeq" id="WP_218885182.1">
    <property type="nucleotide sequence ID" value="NZ_BAAAGN010000039.1"/>
</dbReference>
<dbReference type="GO" id="GO:0015171">
    <property type="term" value="F:amino acid transmembrane transporter activity"/>
    <property type="evidence" value="ECO:0007669"/>
    <property type="project" value="TreeGrafter"/>
</dbReference>
<dbReference type="Pfam" id="PF13520">
    <property type="entry name" value="AA_permease_2"/>
    <property type="match status" value="1"/>
</dbReference>
<feature type="transmembrane region" description="Helical" evidence="5">
    <location>
        <begin position="165"/>
        <end position="186"/>
    </location>
</feature>
<name>A0A7Y9DPB3_9ACTN</name>
<keyword evidence="4 5" id="KW-0472">Membrane</keyword>